<accession>A0A845BLP1</accession>
<proteinExistence type="predicted"/>
<dbReference type="PANTHER" id="PTHR34215">
    <property type="entry name" value="BLL0784 PROTEIN"/>
    <property type="match status" value="1"/>
</dbReference>
<dbReference type="InterPro" id="IPR004038">
    <property type="entry name" value="Ribosomal_eL8/eL30/eS12/Gad45"/>
</dbReference>
<evidence type="ECO:0000259" key="1">
    <source>
        <dbReference type="Pfam" id="PF01248"/>
    </source>
</evidence>
<reference evidence="3 4" key="1">
    <citation type="submission" date="2019-03" db="EMBL/GenBank/DDBJ databases">
        <title>Roseomonas sp. a novel Roseomonas species isolated from Sea whip Gorgonian.</title>
        <authorList>
            <person name="Li F."/>
            <person name="Pan X."/>
            <person name="Huang S."/>
            <person name="Li Z."/>
            <person name="Meng B."/>
        </authorList>
    </citation>
    <scope>NUCLEOTIDE SEQUENCE [LARGE SCALE GENOMIC DNA]</scope>
    <source>
        <strain evidence="3 4">M0104</strain>
    </source>
</reference>
<dbReference type="AlphaFoldDB" id="A0A845BLP1"/>
<protein>
    <submittedName>
        <fullName evidence="3">RNA-binding protein</fullName>
    </submittedName>
</protein>
<gene>
    <name evidence="3" type="ORF">E0493_13340</name>
</gene>
<dbReference type="Gene3D" id="3.30.1230.10">
    <property type="entry name" value="YlxR-like"/>
    <property type="match status" value="1"/>
</dbReference>
<evidence type="ECO:0000313" key="4">
    <source>
        <dbReference type="Proteomes" id="UP000460715"/>
    </source>
</evidence>
<dbReference type="RefSeq" id="WP_160937450.1">
    <property type="nucleotide sequence ID" value="NZ_SNVJ01000010.1"/>
</dbReference>
<evidence type="ECO:0000313" key="3">
    <source>
        <dbReference type="EMBL" id="MXP64329.1"/>
    </source>
</evidence>
<dbReference type="OrthoDB" id="9799836at2"/>
<dbReference type="SUPFAM" id="SSF55315">
    <property type="entry name" value="L30e-like"/>
    <property type="match status" value="1"/>
</dbReference>
<dbReference type="Pfam" id="PF04296">
    <property type="entry name" value="YlxR"/>
    <property type="match status" value="1"/>
</dbReference>
<comment type="caution">
    <text evidence="3">The sequence shown here is derived from an EMBL/GenBank/DDBJ whole genome shotgun (WGS) entry which is preliminary data.</text>
</comment>
<dbReference type="EMBL" id="SNVJ01000010">
    <property type="protein sequence ID" value="MXP64329.1"/>
    <property type="molecule type" value="Genomic_DNA"/>
</dbReference>
<dbReference type="PANTHER" id="PTHR34215:SF1">
    <property type="entry name" value="YLXR DOMAIN-CONTAINING PROTEIN"/>
    <property type="match status" value="1"/>
</dbReference>
<name>A0A845BLP1_9PROT</name>
<feature type="domain" description="YlxR" evidence="2">
    <location>
        <begin position="20"/>
        <end position="95"/>
    </location>
</feature>
<dbReference type="InterPro" id="IPR037465">
    <property type="entry name" value="YlxR"/>
</dbReference>
<dbReference type="Pfam" id="PF01248">
    <property type="entry name" value="Ribosomal_L7Ae"/>
    <property type="match status" value="1"/>
</dbReference>
<evidence type="ECO:0000259" key="2">
    <source>
        <dbReference type="Pfam" id="PF04296"/>
    </source>
</evidence>
<dbReference type="NCBIfam" id="NF006622">
    <property type="entry name" value="PRK09190.1"/>
    <property type="match status" value="1"/>
</dbReference>
<organism evidence="3 4">
    <name type="scientific">Teichococcus coralli</name>
    <dbReference type="NCBI Taxonomy" id="2545983"/>
    <lineage>
        <taxon>Bacteria</taxon>
        <taxon>Pseudomonadati</taxon>
        <taxon>Pseudomonadota</taxon>
        <taxon>Alphaproteobacteria</taxon>
        <taxon>Acetobacterales</taxon>
        <taxon>Roseomonadaceae</taxon>
        <taxon>Roseomonas</taxon>
    </lineage>
</organism>
<sequence>MPDPLPEGEGPEPEPKGPLRRCIVTRESLPKEAMIRFVIGPGREIVPDLAGRLPGRGMWLSARADVLERALSRGAFPRAARGQVHLPSDLRARIETGLRSRLRDQLGLARRAGQAVCGFQQAREWLQAGRAAVLVEASDGSPSERARLAGRRDVPLVVVLTAEELGAVFGRDHAVHVAVARGAIAVKLVQEAGRLAAVSGIASGAGT</sequence>
<dbReference type="InterPro" id="IPR007393">
    <property type="entry name" value="YlxR_dom"/>
</dbReference>
<dbReference type="SUPFAM" id="SSF64376">
    <property type="entry name" value="YlxR-like"/>
    <property type="match status" value="1"/>
</dbReference>
<dbReference type="Proteomes" id="UP000460715">
    <property type="component" value="Unassembled WGS sequence"/>
</dbReference>
<dbReference type="Gene3D" id="3.30.1330.30">
    <property type="match status" value="1"/>
</dbReference>
<dbReference type="InterPro" id="IPR035931">
    <property type="entry name" value="YlxR-like_sf"/>
</dbReference>
<feature type="domain" description="Ribosomal protein eL8/eL30/eS12/Gadd45" evidence="1">
    <location>
        <begin position="102"/>
        <end position="179"/>
    </location>
</feature>
<keyword evidence="4" id="KW-1185">Reference proteome</keyword>
<dbReference type="InterPro" id="IPR029064">
    <property type="entry name" value="Ribosomal_eL30-like_sf"/>
</dbReference>